<dbReference type="KEGG" id="vg:36843095"/>
<organism evidence="1">
    <name type="scientific">Pandoravirus neocaledonia</name>
    <dbReference type="NCBI Taxonomy" id="2107708"/>
    <lineage>
        <taxon>Viruses</taxon>
        <taxon>Pandoravirus</taxon>
    </lineage>
</organism>
<dbReference type="RefSeq" id="YP_009482385.1">
    <property type="nucleotide sequence ID" value="NC_037666.1"/>
</dbReference>
<dbReference type="EMBL" id="MG011690">
    <property type="protein sequence ID" value="AVK76382.1"/>
    <property type="molecule type" value="Genomic_DNA"/>
</dbReference>
<reference evidence="1" key="1">
    <citation type="journal article" date="2018" name="Nat. Commun.">
        <title>Diversity and evolution of the emerging Pandoraviridae family.</title>
        <authorList>
            <person name="Legendre M."/>
            <person name="Fabre E."/>
            <person name="Poirot O."/>
            <person name="Jeudy S."/>
            <person name="Lartigue A."/>
            <person name="Alempic J.M."/>
            <person name="Beucher L."/>
            <person name="Philippe N."/>
            <person name="Bertaux L."/>
            <person name="Christo-Foroux E."/>
            <person name="Labadie K."/>
            <person name="Coute Y."/>
            <person name="Abergel C."/>
            <person name="Claverie J.M."/>
        </authorList>
    </citation>
    <scope>NUCLEOTIDE SEQUENCE [LARGE SCALE GENOMIC DNA]</scope>
    <source>
        <strain evidence="1">Neocaledonia</strain>
    </source>
</reference>
<evidence type="ECO:0000313" key="1">
    <source>
        <dbReference type="EMBL" id="AVK76382.1"/>
    </source>
</evidence>
<name>A0A2U7UDA0_9VIRU</name>
<proteinExistence type="predicted"/>
<gene>
    <name evidence="1" type="ORF">pneo_cds_775</name>
</gene>
<sequence>MTTRLLKTPKGHVIDVTLRAPALASRSTYFAALFAGAFVEAVEVQSGEPISIKITTLDDAGARCWAAF</sequence>
<protein>
    <submittedName>
        <fullName evidence="1">Uncharacterized protein</fullName>
    </submittedName>
</protein>
<dbReference type="Proteomes" id="UP000249287">
    <property type="component" value="Segment"/>
</dbReference>
<dbReference type="GeneID" id="36843095"/>
<accession>A0A2U7UDA0</accession>